<gene>
    <name evidence="1" type="ORF">BXYJ_LOCUS11243</name>
</gene>
<reference evidence="5" key="1">
    <citation type="submission" date="2016-11" db="UniProtKB">
        <authorList>
            <consortium name="WormBaseParasite"/>
        </authorList>
    </citation>
    <scope>IDENTIFICATION</scope>
</reference>
<dbReference type="Proteomes" id="UP000582659">
    <property type="component" value="Unassembled WGS sequence"/>
</dbReference>
<reference evidence="2" key="2">
    <citation type="submission" date="2020-08" db="EMBL/GenBank/DDBJ databases">
        <authorList>
            <person name="Kikuchi T."/>
        </authorList>
    </citation>
    <scope>NUCLEOTIDE SEQUENCE</scope>
    <source>
        <strain evidence="1">Ka4C1</strain>
    </source>
</reference>
<dbReference type="EMBL" id="CAJFDI010000005">
    <property type="protein sequence ID" value="CAD5230962.1"/>
    <property type="molecule type" value="Genomic_DNA"/>
</dbReference>
<organism evidence="3 5">
    <name type="scientific">Bursaphelenchus xylophilus</name>
    <name type="common">Pinewood nematode worm</name>
    <name type="synonym">Aphelenchoides xylophilus</name>
    <dbReference type="NCBI Taxonomy" id="6326"/>
    <lineage>
        <taxon>Eukaryota</taxon>
        <taxon>Metazoa</taxon>
        <taxon>Ecdysozoa</taxon>
        <taxon>Nematoda</taxon>
        <taxon>Chromadorea</taxon>
        <taxon>Rhabditida</taxon>
        <taxon>Tylenchina</taxon>
        <taxon>Tylenchomorpha</taxon>
        <taxon>Aphelenchoidea</taxon>
        <taxon>Aphelenchoididae</taxon>
        <taxon>Bursaphelenchus</taxon>
    </lineage>
</organism>
<sequence>MVDGRPASSVFEEKLERTVFCRVFFGWTKTEGCVMDRGIWESDKTDLSALLWGWPSKFGGVRGGGGMQIPGQLVDCQERVRAWRE</sequence>
<evidence type="ECO:0000313" key="1">
    <source>
        <dbReference type="EMBL" id="CAD5230962.1"/>
    </source>
</evidence>
<dbReference type="Proteomes" id="UP000659654">
    <property type="component" value="Unassembled WGS sequence"/>
</dbReference>
<dbReference type="Proteomes" id="UP000095284">
    <property type="component" value="Unplaced"/>
</dbReference>
<dbReference type="EMBL" id="CAJFCV020000005">
    <property type="protein sequence ID" value="CAG9122043.1"/>
    <property type="molecule type" value="Genomic_DNA"/>
</dbReference>
<dbReference type="WBParaSite" id="BXY_1034800.1">
    <property type="protein sequence ID" value="BXY_1034800.1"/>
    <property type="gene ID" value="BXY_1034800"/>
</dbReference>
<keyword evidence="4" id="KW-1185">Reference proteome</keyword>
<accession>A0A1I7SBF0</accession>
<evidence type="ECO:0000313" key="5">
    <source>
        <dbReference type="WBParaSite" id="BXY_1034800.1"/>
    </source>
</evidence>
<evidence type="ECO:0000313" key="2">
    <source>
        <dbReference type="EMBL" id="CAG9122043.1"/>
    </source>
</evidence>
<evidence type="ECO:0000313" key="4">
    <source>
        <dbReference type="Proteomes" id="UP000659654"/>
    </source>
</evidence>
<name>A0A1I7SBF0_BURXY</name>
<evidence type="ECO:0000313" key="3">
    <source>
        <dbReference type="Proteomes" id="UP000095284"/>
    </source>
</evidence>
<proteinExistence type="predicted"/>
<dbReference type="AlphaFoldDB" id="A0A1I7SBF0"/>
<protein>
    <submittedName>
        <fullName evidence="1">(pine wood nematode) hypothetical protein</fullName>
    </submittedName>
</protein>